<dbReference type="RefSeq" id="WP_151196132.1">
    <property type="nucleotide sequence ID" value="NZ_CP119393.1"/>
</dbReference>
<feature type="transmembrane region" description="Helical" evidence="1">
    <location>
        <begin position="16"/>
        <end position="35"/>
    </location>
</feature>
<keyword evidence="1" id="KW-0472">Membrane</keyword>
<protein>
    <submittedName>
        <fullName evidence="2">Uncharacterized protein</fullName>
    </submittedName>
</protein>
<keyword evidence="1" id="KW-0812">Transmembrane</keyword>
<accession>A0A415EQD0</accession>
<dbReference type="AlphaFoldDB" id="A0A415EQD0"/>
<evidence type="ECO:0000313" key="2">
    <source>
        <dbReference type="EMBL" id="RHK05254.1"/>
    </source>
</evidence>
<comment type="caution">
    <text evidence="2">The sequence shown here is derived from an EMBL/GenBank/DDBJ whole genome shotgun (WGS) entry which is preliminary data.</text>
</comment>
<organism evidence="2 3">
    <name type="scientific">Enterococcus casseliflavus</name>
    <name type="common">Enterococcus flavescens</name>
    <dbReference type="NCBI Taxonomy" id="37734"/>
    <lineage>
        <taxon>Bacteria</taxon>
        <taxon>Bacillati</taxon>
        <taxon>Bacillota</taxon>
        <taxon>Bacilli</taxon>
        <taxon>Lactobacillales</taxon>
        <taxon>Enterococcaceae</taxon>
        <taxon>Enterococcus</taxon>
    </lineage>
</organism>
<evidence type="ECO:0000313" key="3">
    <source>
        <dbReference type="Proteomes" id="UP000286288"/>
    </source>
</evidence>
<keyword evidence="1" id="KW-1133">Transmembrane helix</keyword>
<gene>
    <name evidence="2" type="ORF">DW084_14740</name>
</gene>
<dbReference type="EMBL" id="QRMZ01000022">
    <property type="protein sequence ID" value="RHK05254.1"/>
    <property type="molecule type" value="Genomic_DNA"/>
</dbReference>
<sequence length="174" mass="19860">MDKDSKQTFTHRKRKWLLLLLLLLVVGGIGFYYWFSHRAIVIEPQDSFPEVTKASKMNDQKLKEYANQRADETAMTVNVYPEVTISSANNQGQMWVQNLPTNVYGQEAELILAETGELLYSSGMLEPGYQNTTVTLEKYLEKGDYPAQIKLAFYNLKTKKLEGKTTVDATIHVD</sequence>
<reference evidence="2 3" key="1">
    <citation type="submission" date="2018-08" db="EMBL/GenBank/DDBJ databases">
        <title>A genome reference for cultivated species of the human gut microbiota.</title>
        <authorList>
            <person name="Zou Y."/>
            <person name="Xue W."/>
            <person name="Luo G."/>
        </authorList>
    </citation>
    <scope>NUCLEOTIDE SEQUENCE [LARGE SCALE GENOMIC DNA]</scope>
    <source>
        <strain evidence="2 3">AF48-16</strain>
    </source>
</reference>
<name>A0A415EQD0_ENTCA</name>
<evidence type="ECO:0000256" key="1">
    <source>
        <dbReference type="SAM" id="Phobius"/>
    </source>
</evidence>
<dbReference type="Proteomes" id="UP000286288">
    <property type="component" value="Unassembled WGS sequence"/>
</dbReference>
<proteinExistence type="predicted"/>